<dbReference type="Proteomes" id="UP001596242">
    <property type="component" value="Unassembled WGS sequence"/>
</dbReference>
<dbReference type="RefSeq" id="WP_386405030.1">
    <property type="nucleotide sequence ID" value="NZ_JBHSPT010000102.1"/>
</dbReference>
<reference evidence="2" key="1">
    <citation type="journal article" date="2019" name="Int. J. Syst. Evol. Microbiol.">
        <title>The Global Catalogue of Microorganisms (GCM) 10K type strain sequencing project: providing services to taxonomists for standard genome sequencing and annotation.</title>
        <authorList>
            <consortium name="The Broad Institute Genomics Platform"/>
            <consortium name="The Broad Institute Genome Sequencing Center for Infectious Disease"/>
            <person name="Wu L."/>
            <person name="Ma J."/>
        </authorList>
    </citation>
    <scope>NUCLEOTIDE SEQUENCE [LARGE SCALE GENOMIC DNA]</scope>
    <source>
        <strain evidence="2">JCM 12763</strain>
    </source>
</reference>
<keyword evidence="2" id="KW-1185">Reference proteome</keyword>
<organism evidence="1 2">
    <name type="scientific">Streptomyces pratens</name>
    <dbReference type="NCBI Taxonomy" id="887456"/>
    <lineage>
        <taxon>Bacteria</taxon>
        <taxon>Bacillati</taxon>
        <taxon>Actinomycetota</taxon>
        <taxon>Actinomycetes</taxon>
        <taxon>Kitasatosporales</taxon>
        <taxon>Streptomycetaceae</taxon>
        <taxon>Streptomyces</taxon>
    </lineage>
</organism>
<dbReference type="Pfam" id="PF18968">
    <property type="entry name" value="DUF5707"/>
    <property type="match status" value="1"/>
</dbReference>
<evidence type="ECO:0000313" key="1">
    <source>
        <dbReference type="EMBL" id="MFC6059910.1"/>
    </source>
</evidence>
<dbReference type="EMBL" id="JBHSPT010000102">
    <property type="protein sequence ID" value="MFC6059910.1"/>
    <property type="molecule type" value="Genomic_DNA"/>
</dbReference>
<comment type="caution">
    <text evidence="1">The sequence shown here is derived from an EMBL/GenBank/DDBJ whole genome shotgun (WGS) entry which is preliminary data.</text>
</comment>
<name>A0ABW1M8F7_9ACTN</name>
<dbReference type="InterPro" id="IPR043761">
    <property type="entry name" value="DUF5707"/>
</dbReference>
<evidence type="ECO:0000313" key="2">
    <source>
        <dbReference type="Proteomes" id="UP001596242"/>
    </source>
</evidence>
<proteinExistence type="predicted"/>
<accession>A0ABW1M8F7</accession>
<protein>
    <submittedName>
        <fullName evidence="1">DUF5707 domain-containing protein</fullName>
    </submittedName>
</protein>
<gene>
    <name evidence="1" type="ORF">ACFP50_32280</name>
</gene>
<sequence>MFKRVLIGSFVGAVLVGGTAAGFTMASASTKLSVENNSARYTAPSGDSAGSFTFTTDVSDDSGVKSLHVLVWPTALKLDPTEAQVRGTEEKATCRSTSDNASRCTYTLKITKEEEAALEAGTWQVAALATAKDGDTLFVPSAAILEVKR</sequence>